<feature type="active site" description="Proton donor/acceptor" evidence="7">
    <location>
        <position position="191"/>
    </location>
</feature>
<keyword evidence="8" id="KW-0812">Transmembrane</keyword>
<evidence type="ECO:0000256" key="4">
    <source>
        <dbReference type="ARBA" id="ARBA00022801"/>
    </source>
</evidence>
<evidence type="ECO:0000313" key="11">
    <source>
        <dbReference type="Proteomes" id="UP000233387"/>
    </source>
</evidence>
<evidence type="ECO:0000259" key="9">
    <source>
        <dbReference type="Pfam" id="PF01343"/>
    </source>
</evidence>
<dbReference type="Gene3D" id="3.90.226.10">
    <property type="entry name" value="2-enoyl-CoA Hydratase, Chain A, domain 1"/>
    <property type="match status" value="3"/>
</dbReference>
<dbReference type="Gene3D" id="6.20.330.10">
    <property type="match status" value="1"/>
</dbReference>
<evidence type="ECO:0000313" key="10">
    <source>
        <dbReference type="EMBL" id="PKQ66591.1"/>
    </source>
</evidence>
<keyword evidence="3" id="KW-0645">Protease</keyword>
<feature type="domain" description="Peptidase S49" evidence="9">
    <location>
        <begin position="123"/>
        <end position="276"/>
    </location>
</feature>
<evidence type="ECO:0000256" key="7">
    <source>
        <dbReference type="PIRSR" id="PIRSR001217-1"/>
    </source>
</evidence>
<feature type="transmembrane region" description="Helical" evidence="8">
    <location>
        <begin position="7"/>
        <end position="30"/>
    </location>
</feature>
<proteinExistence type="inferred from homology"/>
<dbReference type="CDD" id="cd07018">
    <property type="entry name" value="S49_SppA_67K_type"/>
    <property type="match status" value="1"/>
</dbReference>
<dbReference type="InterPro" id="IPR047217">
    <property type="entry name" value="S49_SppA_67K_type_N"/>
</dbReference>
<keyword evidence="11" id="KW-1185">Reference proteome</keyword>
<feature type="domain" description="Peptidase S49" evidence="9">
    <location>
        <begin position="367"/>
        <end position="518"/>
    </location>
</feature>
<name>A0A2N3I8E0_9BACT</name>
<dbReference type="GO" id="GO:0016020">
    <property type="term" value="C:membrane"/>
    <property type="evidence" value="ECO:0007669"/>
    <property type="project" value="UniProtKB-SubCell"/>
</dbReference>
<dbReference type="NCBIfam" id="TIGR00706">
    <property type="entry name" value="SppA_dom"/>
    <property type="match status" value="1"/>
</dbReference>
<dbReference type="PIRSF" id="PIRSF001217">
    <property type="entry name" value="Protease_4_SppA"/>
    <property type="match status" value="1"/>
</dbReference>
<dbReference type="AlphaFoldDB" id="A0A2N3I8E0"/>
<dbReference type="GO" id="GO:0008236">
    <property type="term" value="F:serine-type peptidase activity"/>
    <property type="evidence" value="ECO:0007669"/>
    <property type="project" value="UniProtKB-KW"/>
</dbReference>
<dbReference type="EMBL" id="NKXO01000044">
    <property type="protein sequence ID" value="PKQ66591.1"/>
    <property type="molecule type" value="Genomic_DNA"/>
</dbReference>
<dbReference type="CDD" id="cd07023">
    <property type="entry name" value="S49_Sppa_N_C"/>
    <property type="match status" value="1"/>
</dbReference>
<keyword evidence="6 8" id="KW-0472">Membrane</keyword>
<sequence length="582" mass="65374">MKQFFKFVFATIVGLVLFNIIAIFILLGFISAFGGEEKVKVEENSVLYLNLSAPIAERGQENPFDDLGVPLDNSSSKIGLLEIVQSIKNAKNDKKIKGIYINTQGVQARYASLKEIRDALVEFKKSNKFIYAYAETYSEGAYYLASVADKIYLNPAGILEFNGIYTEIPFIKGVLEKLEVKPEVFRVGEFKSAVEPFILDKMSEANRLQTKEYLEAIYDVFLEDISVSRKIEKTQLRRIADSMLVRKAEDAQNLGLVTNVAYEDEILELLRKELKVDKKDNIKFVSPSKYFKTIESKYSKNKIAVLFAQGEINSGESGDDNIGSATIVKELRKLRKDEKVKAIVLRINSPGGSALASDVMWREIMLTKKEKPVIASMSDVAASGGYYMAMACDTIVAQKNTITGSIGVFGLLFNAENLLKNKIGVTTDRVSTSPLADIGNPVRSLSLQERKIIQESVERIYETFTAKAAQGRKMNLDDLKKVASGRVWAGSQAKEKGLVDVFGSLDDAIAIAARKAKVESDYQVKYYPIQQDFWQKLTKKSKEEAFLKEKLGNELYENWKLLEKIRNWQGVQARLPFEVIVK</sequence>
<comment type="similarity">
    <text evidence="2">Belongs to the peptidase S49 family.</text>
</comment>
<dbReference type="OrthoDB" id="9764363at2"/>
<comment type="subcellular location">
    <subcellularLocation>
        <location evidence="1">Membrane</location>
    </subcellularLocation>
</comment>
<dbReference type="Proteomes" id="UP000233387">
    <property type="component" value="Unassembled WGS sequence"/>
</dbReference>
<protein>
    <submittedName>
        <fullName evidence="10">Signal peptide peptidase SppA, 67K type</fullName>
    </submittedName>
</protein>
<keyword evidence="5" id="KW-0720">Serine protease</keyword>
<feature type="active site" description="Nucleophile" evidence="7">
    <location>
        <position position="383"/>
    </location>
</feature>
<dbReference type="PANTHER" id="PTHR33209">
    <property type="entry name" value="PROTEASE 4"/>
    <property type="match status" value="1"/>
</dbReference>
<evidence type="ECO:0000256" key="3">
    <source>
        <dbReference type="ARBA" id="ARBA00022670"/>
    </source>
</evidence>
<dbReference type="SUPFAM" id="SSF52096">
    <property type="entry name" value="ClpP/crotonase"/>
    <property type="match status" value="2"/>
</dbReference>
<dbReference type="InterPro" id="IPR029045">
    <property type="entry name" value="ClpP/crotonase-like_dom_sf"/>
</dbReference>
<gene>
    <name evidence="10" type="ORF">Rain11_2312</name>
</gene>
<organism evidence="10 11">
    <name type="scientific">Raineya orbicola</name>
    <dbReference type="NCBI Taxonomy" id="2016530"/>
    <lineage>
        <taxon>Bacteria</taxon>
        <taxon>Pseudomonadati</taxon>
        <taxon>Bacteroidota</taxon>
        <taxon>Cytophagia</taxon>
        <taxon>Cytophagales</taxon>
        <taxon>Raineyaceae</taxon>
        <taxon>Raineya</taxon>
    </lineage>
</organism>
<comment type="caution">
    <text evidence="10">The sequence shown here is derived from an EMBL/GenBank/DDBJ whole genome shotgun (WGS) entry which is preliminary data.</text>
</comment>
<evidence type="ECO:0000256" key="2">
    <source>
        <dbReference type="ARBA" id="ARBA00008683"/>
    </source>
</evidence>
<dbReference type="PANTHER" id="PTHR33209:SF1">
    <property type="entry name" value="PEPTIDASE S49 DOMAIN-CONTAINING PROTEIN"/>
    <property type="match status" value="1"/>
</dbReference>
<accession>A0A2N3I8E0</accession>
<dbReference type="RefSeq" id="WP_101359574.1">
    <property type="nucleotide sequence ID" value="NZ_NKXO01000044.1"/>
</dbReference>
<dbReference type="InterPro" id="IPR047272">
    <property type="entry name" value="S49_SppA_C"/>
</dbReference>
<dbReference type="InterPro" id="IPR004635">
    <property type="entry name" value="Pept_S49_SppA"/>
</dbReference>
<evidence type="ECO:0000256" key="1">
    <source>
        <dbReference type="ARBA" id="ARBA00004370"/>
    </source>
</evidence>
<evidence type="ECO:0000256" key="8">
    <source>
        <dbReference type="SAM" id="Phobius"/>
    </source>
</evidence>
<evidence type="ECO:0000256" key="6">
    <source>
        <dbReference type="ARBA" id="ARBA00023136"/>
    </source>
</evidence>
<dbReference type="Pfam" id="PF01343">
    <property type="entry name" value="Peptidase_S49"/>
    <property type="match status" value="2"/>
</dbReference>
<keyword evidence="8" id="KW-1133">Transmembrane helix</keyword>
<dbReference type="NCBIfam" id="TIGR00705">
    <property type="entry name" value="SppA_67K"/>
    <property type="match status" value="1"/>
</dbReference>
<dbReference type="InterPro" id="IPR002142">
    <property type="entry name" value="Peptidase_S49"/>
</dbReference>
<dbReference type="GO" id="GO:0006465">
    <property type="term" value="P:signal peptide processing"/>
    <property type="evidence" value="ECO:0007669"/>
    <property type="project" value="InterPro"/>
</dbReference>
<reference evidence="10 11" key="1">
    <citation type="submission" date="2017-06" db="EMBL/GenBank/DDBJ databases">
        <title>Raineya orbicola gen. nov., sp. nov. a slightly thermophilic bacterium of the phylum Bacteroidetes and the description of Raineyaceae fam. nov.</title>
        <authorList>
            <person name="Albuquerque L."/>
            <person name="Polonia A.R.M."/>
            <person name="Barroso C."/>
            <person name="Froufe H.J.C."/>
            <person name="Lage O."/>
            <person name="Lobo-Da-Cunha A."/>
            <person name="Egas C."/>
            <person name="Da Costa M.S."/>
        </authorList>
    </citation>
    <scope>NUCLEOTIDE SEQUENCE [LARGE SCALE GENOMIC DNA]</scope>
    <source>
        <strain evidence="10 11">SPSPC-11</strain>
    </source>
</reference>
<evidence type="ECO:0000256" key="5">
    <source>
        <dbReference type="ARBA" id="ARBA00022825"/>
    </source>
</evidence>
<keyword evidence="4" id="KW-0378">Hydrolase</keyword>
<dbReference type="InterPro" id="IPR004634">
    <property type="entry name" value="Pept_S49_pIV"/>
</dbReference>